<dbReference type="PANTHER" id="PTHR38340:SF1">
    <property type="entry name" value="S-LAYER PROTEIN"/>
    <property type="match status" value="1"/>
</dbReference>
<keyword evidence="2" id="KW-0964">Secreted</keyword>
<dbReference type="InterPro" id="IPR018511">
    <property type="entry name" value="Hemolysin-typ_Ca-bd_CS"/>
</dbReference>
<reference evidence="3 4" key="2">
    <citation type="journal article" date="2019" name="Int. J. Syst. Evol. Microbiol.">
        <title>Description and complete genome sequence of Bradyrhizobium amphicarpaeae sp. nov., harbouring photosystem and nitrogen-fixation genes.</title>
        <authorList>
            <person name="Bromfield E.S.P."/>
            <person name="Cloutier S."/>
            <person name="Nguyen H.D.T."/>
        </authorList>
    </citation>
    <scope>NUCLEOTIDE SEQUENCE [LARGE SCALE GENOMIC DNA]</scope>
    <source>
        <strain evidence="3 4">39S1MB</strain>
    </source>
</reference>
<dbReference type="Pfam" id="PF00353">
    <property type="entry name" value="HemolysinCabind"/>
    <property type="match status" value="9"/>
</dbReference>
<dbReference type="InterPro" id="IPR001343">
    <property type="entry name" value="Hemolysn_Ca-bd"/>
</dbReference>
<keyword evidence="4" id="KW-1185">Reference proteome</keyword>
<dbReference type="KEGG" id="brq:CIT40_10105"/>
<dbReference type="OrthoDB" id="7315305at2"/>
<dbReference type="EMBL" id="CP029426">
    <property type="protein sequence ID" value="AWM00349.1"/>
    <property type="molecule type" value="Genomic_DNA"/>
</dbReference>
<dbReference type="GO" id="GO:0005509">
    <property type="term" value="F:calcium ion binding"/>
    <property type="evidence" value="ECO:0007669"/>
    <property type="project" value="InterPro"/>
</dbReference>
<dbReference type="RefSeq" id="WP_094896119.1">
    <property type="nucleotide sequence ID" value="NZ_CP029426.2"/>
</dbReference>
<dbReference type="PANTHER" id="PTHR38340">
    <property type="entry name" value="S-LAYER PROTEIN"/>
    <property type="match status" value="1"/>
</dbReference>
<dbReference type="PROSITE" id="PS00330">
    <property type="entry name" value="HEMOLYSIN_CALCIUM"/>
    <property type="match status" value="7"/>
</dbReference>
<accession>A0A2U8PRD8</accession>
<dbReference type="SUPFAM" id="SSF51120">
    <property type="entry name" value="beta-Roll"/>
    <property type="match status" value="5"/>
</dbReference>
<protein>
    <submittedName>
        <fullName evidence="3">Calcium-binding protein</fullName>
    </submittedName>
</protein>
<proteinExistence type="predicted"/>
<evidence type="ECO:0000313" key="3">
    <source>
        <dbReference type="EMBL" id="AWM00349.1"/>
    </source>
</evidence>
<dbReference type="PRINTS" id="PR00313">
    <property type="entry name" value="CABNDNGRPT"/>
</dbReference>
<gene>
    <name evidence="3" type="ORF">CIT40_10105</name>
</gene>
<dbReference type="InterPro" id="IPR011049">
    <property type="entry name" value="Serralysin-like_metalloprot_C"/>
</dbReference>
<organism evidence="3 4">
    <name type="scientific">Bradyrhizobium amphicarpaeae</name>
    <dbReference type="NCBI Taxonomy" id="1404768"/>
    <lineage>
        <taxon>Bacteria</taxon>
        <taxon>Pseudomonadati</taxon>
        <taxon>Pseudomonadota</taxon>
        <taxon>Alphaproteobacteria</taxon>
        <taxon>Hyphomicrobiales</taxon>
        <taxon>Nitrobacteraceae</taxon>
        <taxon>Bradyrhizobium</taxon>
    </lineage>
</organism>
<name>A0A2U8PRD8_9BRAD</name>
<dbReference type="GO" id="GO:0005576">
    <property type="term" value="C:extracellular region"/>
    <property type="evidence" value="ECO:0007669"/>
    <property type="project" value="UniProtKB-SubCell"/>
</dbReference>
<dbReference type="AlphaFoldDB" id="A0A2U8PRD8"/>
<dbReference type="Proteomes" id="UP000215884">
    <property type="component" value="Chromosome"/>
</dbReference>
<dbReference type="InterPro" id="IPR050557">
    <property type="entry name" value="RTX_toxin/Mannuronan_C5-epim"/>
</dbReference>
<reference evidence="3 4" key="1">
    <citation type="journal article" date="2017" name="Syst. Appl. Microbiol.">
        <title>Soybeans inoculated with root zone soils of Canadian native legumes harbour diverse and novel Bradyrhizobium spp. that possess agricultural potential.</title>
        <authorList>
            <person name="Bromfield E.S.P."/>
            <person name="Cloutier S."/>
            <person name="Tambong J.T."/>
            <person name="Tran Thi T.V."/>
        </authorList>
    </citation>
    <scope>NUCLEOTIDE SEQUENCE [LARGE SCALE GENOMIC DNA]</scope>
    <source>
        <strain evidence="3 4">39S1MB</strain>
    </source>
</reference>
<evidence type="ECO:0000256" key="2">
    <source>
        <dbReference type="ARBA" id="ARBA00022525"/>
    </source>
</evidence>
<evidence type="ECO:0000256" key="1">
    <source>
        <dbReference type="ARBA" id="ARBA00004613"/>
    </source>
</evidence>
<dbReference type="Gene3D" id="2.150.10.10">
    <property type="entry name" value="Serralysin-like metalloprotease, C-terminal"/>
    <property type="match status" value="4"/>
</dbReference>
<evidence type="ECO:0000313" key="4">
    <source>
        <dbReference type="Proteomes" id="UP000215884"/>
    </source>
</evidence>
<sequence length="917" mass="90304">MAVTTNFSAGILTVLGNGHNNSVVLGRNAAGTIVVNGGAIAIKGGPATVANTKLIQGFGQDGNDIITIDESNGAMPAANLFGGAGNDTLTGGSGGDMLFGQAGNDTLLGKGGNDLLFGGSGNDVLVGGDGNDQMFGEAGNDRMIWNPGDDSDLMEGGEGIDTAEVNGGNGSETFAITANGARVRFDRVDPAPFSLDIGTTENLVVNAGGGDDVITATGNLAALINLTLDGGAGNDTILGGNGADRLLGGEGNDFIDGNQGNDTALLGAGDDTFQWDPGDGSDKVDGQAGSDTLLFNGSNIAEHVTLSAANSGHVLLTRDIANITMDLDSIETITIDARGGSDNIVVNNLAGTDVKQVNVDLGSAGAGDGAADTVTLVGTNGANAIQISGSGTSVAVAGLPAAVTITDAEGANDALVIEGLGGNDTISAAMLAAGVVHLTIDGGAGNDTILGSGGNDTLIGGDGNDFIDGNQGNDTALLGAGNDIFQWNPGDGSDTVEGGTGVDTLRFFGASIAETMAVLANGDRALLTRDVANITMDLHGVEHVDIHALGGTDHITVGDLTATEVTRVNIDLGGPAGTPDGAVDTVAVDATQGVDTFGVSGNAGGVTVFGLHASTHLTSVDATDQLTLNGLGGDDVIDASGLAAGVLQLTINGGIGNDTIHGSQGDDLISGGDGNDVALMGAGNDTFVWNPGDDNDTIEGQAGSDTLLFNGANIAENINIFANGSRAELTRDVANITMDTGGVETITFNARGGADKITVGDMTGTDVTQVKIDLGGNPGSPGGDGAVDNIVINGTGGDDVITLSLNSHGALVIDGLASQVVIENFDFNDTITINGLGGDDVIEASGVGPGGPHLVFDGGAGDDVLIGSAGNDTLLGGLGDDVLIGGGGLDVLDGGPGDNVVIQSLLAHANFHAGTLV</sequence>
<comment type="subcellular location">
    <subcellularLocation>
        <location evidence="1">Secreted</location>
    </subcellularLocation>
</comment>